<feature type="non-terminal residue" evidence="3">
    <location>
        <position position="1"/>
    </location>
</feature>
<feature type="domain" description="DOCKER" evidence="2">
    <location>
        <begin position="1"/>
        <end position="55"/>
    </location>
</feature>
<comment type="similarity">
    <text evidence="1">Belongs to the DOCK family.</text>
</comment>
<feature type="non-terminal residue" evidence="3">
    <location>
        <position position="55"/>
    </location>
</feature>
<gene>
    <name evidence="3" type="ORF">M9458_043326</name>
</gene>
<dbReference type="EMBL" id="JAMKFB020000022">
    <property type="protein sequence ID" value="KAL0159601.1"/>
    <property type="molecule type" value="Genomic_DNA"/>
</dbReference>
<dbReference type="AlphaFoldDB" id="A0ABD0NEU8"/>
<dbReference type="Proteomes" id="UP001529510">
    <property type="component" value="Unassembled WGS sequence"/>
</dbReference>
<evidence type="ECO:0000256" key="1">
    <source>
        <dbReference type="PROSITE-ProRule" id="PRU00984"/>
    </source>
</evidence>
<dbReference type="PANTHER" id="PTHR45653">
    <property type="entry name" value="DEDICATOR OF CYTOKINESIS"/>
    <property type="match status" value="1"/>
</dbReference>
<dbReference type="PANTHER" id="PTHR45653:SF4">
    <property type="entry name" value="DEDICATOR OF CYTOKINESIS PROTEIN 3"/>
    <property type="match status" value="1"/>
</dbReference>
<dbReference type="Pfam" id="PF20422">
    <property type="entry name" value="DHR-2_Lobe_B"/>
    <property type="match status" value="1"/>
</dbReference>
<evidence type="ECO:0000259" key="2">
    <source>
        <dbReference type="PROSITE" id="PS51651"/>
    </source>
</evidence>
<dbReference type="PROSITE" id="PS51651">
    <property type="entry name" value="DOCKER"/>
    <property type="match status" value="1"/>
</dbReference>
<evidence type="ECO:0000313" key="4">
    <source>
        <dbReference type="Proteomes" id="UP001529510"/>
    </source>
</evidence>
<comment type="caution">
    <text evidence="3">The sequence shown here is derived from an EMBL/GenBank/DDBJ whole genome shotgun (WGS) entry which is preliminary data.</text>
</comment>
<proteinExistence type="inferred from homology"/>
<dbReference type="InterPro" id="IPR027357">
    <property type="entry name" value="DOCKER_dom"/>
</dbReference>
<dbReference type="InterPro" id="IPR046770">
    <property type="entry name" value="DOCKER_Lobe_B"/>
</dbReference>
<name>A0ABD0NEU8_CIRMR</name>
<organism evidence="3 4">
    <name type="scientific">Cirrhinus mrigala</name>
    <name type="common">Mrigala</name>
    <dbReference type="NCBI Taxonomy" id="683832"/>
    <lineage>
        <taxon>Eukaryota</taxon>
        <taxon>Metazoa</taxon>
        <taxon>Chordata</taxon>
        <taxon>Craniata</taxon>
        <taxon>Vertebrata</taxon>
        <taxon>Euteleostomi</taxon>
        <taxon>Actinopterygii</taxon>
        <taxon>Neopterygii</taxon>
        <taxon>Teleostei</taxon>
        <taxon>Ostariophysi</taxon>
        <taxon>Cypriniformes</taxon>
        <taxon>Cyprinidae</taxon>
        <taxon>Labeoninae</taxon>
        <taxon>Labeonini</taxon>
        <taxon>Cirrhinus</taxon>
    </lineage>
</organism>
<evidence type="ECO:0000313" key="3">
    <source>
        <dbReference type="EMBL" id="KAL0159601.1"/>
    </source>
</evidence>
<dbReference type="InterPro" id="IPR026791">
    <property type="entry name" value="DOCK"/>
</dbReference>
<keyword evidence="4" id="KW-1185">Reference proteome</keyword>
<sequence length="55" mass="6737">LQIYAVTPVPENIDVLQMDRVPDRIKSFYRVNNVRRFRYDRPFHKGPKDKENEFK</sequence>
<reference evidence="3 4" key="1">
    <citation type="submission" date="2024-05" db="EMBL/GenBank/DDBJ databases">
        <title>Genome sequencing and assembly of Indian major carp, Cirrhinus mrigala (Hamilton, 1822).</title>
        <authorList>
            <person name="Mohindra V."/>
            <person name="Chowdhury L.M."/>
            <person name="Lal K."/>
            <person name="Jena J.K."/>
        </authorList>
    </citation>
    <scope>NUCLEOTIDE SEQUENCE [LARGE SCALE GENOMIC DNA]</scope>
    <source>
        <strain evidence="3">CM1030</strain>
        <tissue evidence="3">Blood</tissue>
    </source>
</reference>
<protein>
    <recommendedName>
        <fullName evidence="2">DOCKER domain-containing protein</fullName>
    </recommendedName>
</protein>
<accession>A0ABD0NEU8</accession>